<keyword evidence="2" id="KW-0812">Transmembrane</keyword>
<dbReference type="HOGENOM" id="CLU_507026_0_0_0"/>
<evidence type="ECO:0008006" key="5">
    <source>
        <dbReference type="Google" id="ProtNLM"/>
    </source>
</evidence>
<feature type="compositionally biased region" description="Basic and acidic residues" evidence="1">
    <location>
        <begin position="517"/>
        <end position="527"/>
    </location>
</feature>
<feature type="transmembrane region" description="Helical" evidence="2">
    <location>
        <begin position="315"/>
        <end position="335"/>
    </location>
</feature>
<keyword evidence="2" id="KW-1133">Transmembrane helix</keyword>
<dbReference type="PANTHER" id="PTHR32432:SF3">
    <property type="entry name" value="ETHANOLAMINE UTILIZATION PROTEIN EUTJ"/>
    <property type="match status" value="1"/>
</dbReference>
<dbReference type="AlphaFoldDB" id="A3ZWZ3"/>
<dbReference type="PANTHER" id="PTHR32432">
    <property type="entry name" value="CELL DIVISION PROTEIN FTSA-RELATED"/>
    <property type="match status" value="1"/>
</dbReference>
<reference evidence="3 4" key="1">
    <citation type="submission" date="2006-02" db="EMBL/GenBank/DDBJ databases">
        <authorList>
            <person name="Amann R."/>
            <person name="Ferriera S."/>
            <person name="Johnson J."/>
            <person name="Kravitz S."/>
            <person name="Halpern A."/>
            <person name="Remington K."/>
            <person name="Beeson K."/>
            <person name="Tran B."/>
            <person name="Rogers Y.-H."/>
            <person name="Friedman R."/>
            <person name="Venter J.C."/>
        </authorList>
    </citation>
    <scope>NUCLEOTIDE SEQUENCE [LARGE SCALE GENOMIC DNA]</scope>
    <source>
        <strain evidence="3 4">DSM 3645</strain>
    </source>
</reference>
<organism evidence="3 4">
    <name type="scientific">Blastopirellula marina DSM 3645</name>
    <dbReference type="NCBI Taxonomy" id="314230"/>
    <lineage>
        <taxon>Bacteria</taxon>
        <taxon>Pseudomonadati</taxon>
        <taxon>Planctomycetota</taxon>
        <taxon>Planctomycetia</taxon>
        <taxon>Pirellulales</taxon>
        <taxon>Pirellulaceae</taxon>
        <taxon>Blastopirellula</taxon>
    </lineage>
</organism>
<dbReference type="eggNOG" id="COG4972">
    <property type="taxonomic scope" value="Bacteria"/>
</dbReference>
<name>A3ZWZ3_9BACT</name>
<evidence type="ECO:0000313" key="3">
    <source>
        <dbReference type="EMBL" id="EAQ78868.1"/>
    </source>
</evidence>
<dbReference type="RefSeq" id="WP_002653362.1">
    <property type="nucleotide sequence ID" value="NZ_CH672376.1"/>
</dbReference>
<evidence type="ECO:0000256" key="1">
    <source>
        <dbReference type="SAM" id="MobiDB-lite"/>
    </source>
</evidence>
<dbReference type="Gene3D" id="3.30.1490.300">
    <property type="match status" value="1"/>
</dbReference>
<dbReference type="InterPro" id="IPR050696">
    <property type="entry name" value="FtsA/MreB"/>
</dbReference>
<comment type="caution">
    <text evidence="3">The sequence shown here is derived from an EMBL/GenBank/DDBJ whole genome shotgun (WGS) entry which is preliminary data.</text>
</comment>
<dbReference type="EMBL" id="AANZ01000017">
    <property type="protein sequence ID" value="EAQ78868.1"/>
    <property type="molecule type" value="Genomic_DNA"/>
</dbReference>
<gene>
    <name evidence="3" type="ORF">DSM3645_27348</name>
</gene>
<protein>
    <recommendedName>
        <fullName evidence="5">Competence protein A</fullName>
    </recommendedName>
</protein>
<sequence>MAKLIGIEWDGSEIRIVVARPRSGGVTVDTAFAAPRTSELAESIAAALADRNIAVGPVCVTLPRSSVELHVLTLPPAPDEDLPDMVRFAAIREFTALTDDWLLDYTPIEVNAVGQTIVLAAGISGKGLKGVESPCSTASLVVEHVGVRPLAAASLMARDPHHAGSVALVVESSSDDIELTIIADGAVVFTRSTRLPGEEGSEERQKALQLESRRTLIAARNQLGAHSVEKIILVGQEELSGMKTSLAATLGLPAELYDPFTSPAVKYSGAEKLVNRGRYAGLLGLLVDQATPSVRSLDLRNPRRRPAPPSKRRQYVTYATAAAVIAALVVAVIWMRLGSLDSDIDAAKTKLAVLKKSNEAAVAQQNDVEKIDRWLESNVQWLDQAYWMATSLPPAEETILSRLQMDASQTAGGVIMLDGFVASEGGIKKLESSLRDDQHQVSNLGSKQSEVTGYDWNFQERIIVAKPTTTPFAEAEPAEKKSVEEPTNQEPPKLEPNPTEPAPTEPVNTEPAADDDVANKTDEGAQS</sequence>
<dbReference type="OrthoDB" id="273477at2"/>
<dbReference type="Proteomes" id="UP000004358">
    <property type="component" value="Unassembled WGS sequence"/>
</dbReference>
<dbReference type="STRING" id="314230.DSM3645_27348"/>
<evidence type="ECO:0000313" key="4">
    <source>
        <dbReference type="Proteomes" id="UP000004358"/>
    </source>
</evidence>
<keyword evidence="2" id="KW-0472">Membrane</keyword>
<accession>A3ZWZ3</accession>
<feature type="region of interest" description="Disordered" evidence="1">
    <location>
        <begin position="468"/>
        <end position="527"/>
    </location>
</feature>
<evidence type="ECO:0000256" key="2">
    <source>
        <dbReference type="SAM" id="Phobius"/>
    </source>
</evidence>
<dbReference type="Gene3D" id="3.30.420.40">
    <property type="match status" value="2"/>
</dbReference>
<proteinExistence type="predicted"/>
<feature type="compositionally biased region" description="Pro residues" evidence="1">
    <location>
        <begin position="494"/>
        <end position="504"/>
    </location>
</feature>